<proteinExistence type="predicted"/>
<evidence type="ECO:0000313" key="3">
    <source>
        <dbReference type="Proteomes" id="UP000314294"/>
    </source>
</evidence>
<feature type="region of interest" description="Disordered" evidence="1">
    <location>
        <begin position="1"/>
        <end position="75"/>
    </location>
</feature>
<dbReference type="AlphaFoldDB" id="A0A4Z2JHB1"/>
<feature type="compositionally biased region" description="Basic residues" evidence="1">
    <location>
        <begin position="9"/>
        <end position="22"/>
    </location>
</feature>
<dbReference type="EMBL" id="SRLO01000004">
    <property type="protein sequence ID" value="TNN88642.1"/>
    <property type="molecule type" value="Genomic_DNA"/>
</dbReference>
<protein>
    <submittedName>
        <fullName evidence="2">Uncharacterized protein</fullName>
    </submittedName>
</protein>
<dbReference type="Proteomes" id="UP000314294">
    <property type="component" value="Unassembled WGS sequence"/>
</dbReference>
<keyword evidence="3" id="KW-1185">Reference proteome</keyword>
<evidence type="ECO:0000256" key="1">
    <source>
        <dbReference type="SAM" id="MobiDB-lite"/>
    </source>
</evidence>
<feature type="compositionally biased region" description="Basic residues" evidence="1">
    <location>
        <begin position="33"/>
        <end position="68"/>
    </location>
</feature>
<reference evidence="2 3" key="1">
    <citation type="submission" date="2019-03" db="EMBL/GenBank/DDBJ databases">
        <title>First draft genome of Liparis tanakae, snailfish: a comprehensive survey of snailfish specific genes.</title>
        <authorList>
            <person name="Kim W."/>
            <person name="Song I."/>
            <person name="Jeong J.-H."/>
            <person name="Kim D."/>
            <person name="Kim S."/>
            <person name="Ryu S."/>
            <person name="Song J.Y."/>
            <person name="Lee S.K."/>
        </authorList>
    </citation>
    <scope>NUCLEOTIDE SEQUENCE [LARGE SCALE GENOMIC DNA]</scope>
    <source>
        <tissue evidence="2">Muscle</tissue>
    </source>
</reference>
<sequence length="75" mass="9071">MTETSGFVHRQKSSRRPLRNSKHFTLTAANNNKNKKKKKKKKKNKKNKKKRKKKKKKKKNKKNKKKRTWCPTHSV</sequence>
<gene>
    <name evidence="2" type="ORF">EYF80_000974</name>
</gene>
<comment type="caution">
    <text evidence="2">The sequence shown here is derived from an EMBL/GenBank/DDBJ whole genome shotgun (WGS) entry which is preliminary data.</text>
</comment>
<accession>A0A4Z2JHB1</accession>
<organism evidence="2 3">
    <name type="scientific">Liparis tanakae</name>
    <name type="common">Tanaka's snailfish</name>
    <dbReference type="NCBI Taxonomy" id="230148"/>
    <lineage>
        <taxon>Eukaryota</taxon>
        <taxon>Metazoa</taxon>
        <taxon>Chordata</taxon>
        <taxon>Craniata</taxon>
        <taxon>Vertebrata</taxon>
        <taxon>Euteleostomi</taxon>
        <taxon>Actinopterygii</taxon>
        <taxon>Neopterygii</taxon>
        <taxon>Teleostei</taxon>
        <taxon>Neoteleostei</taxon>
        <taxon>Acanthomorphata</taxon>
        <taxon>Eupercaria</taxon>
        <taxon>Perciformes</taxon>
        <taxon>Cottioidei</taxon>
        <taxon>Cottales</taxon>
        <taxon>Liparidae</taxon>
        <taxon>Liparis</taxon>
    </lineage>
</organism>
<evidence type="ECO:0000313" key="2">
    <source>
        <dbReference type="EMBL" id="TNN88642.1"/>
    </source>
</evidence>
<name>A0A4Z2JHB1_9TELE</name>